<dbReference type="Gene3D" id="2.30.30.40">
    <property type="entry name" value="SH3 Domains"/>
    <property type="match status" value="1"/>
</dbReference>
<feature type="region of interest" description="Disordered" evidence="7">
    <location>
        <begin position="198"/>
        <end position="277"/>
    </location>
</feature>
<evidence type="ECO:0000256" key="4">
    <source>
        <dbReference type="ARBA" id="ARBA00022490"/>
    </source>
</evidence>
<dbReference type="InterPro" id="IPR041418">
    <property type="entry name" value="SAM_3"/>
</dbReference>
<feature type="compositionally biased region" description="Pro residues" evidence="7">
    <location>
        <begin position="478"/>
        <end position="488"/>
    </location>
</feature>
<dbReference type="Gene3D" id="2.30.29.30">
    <property type="entry name" value="Pleckstrin-homology domain (PH domain)/Phosphotyrosine-binding domain (PTB)"/>
    <property type="match status" value="1"/>
</dbReference>
<dbReference type="SMART" id="SM00326">
    <property type="entry name" value="SH3"/>
    <property type="match status" value="1"/>
</dbReference>
<evidence type="ECO:0000313" key="9">
    <source>
        <dbReference type="Ensembl" id="ENSPFOP00000001437.2"/>
    </source>
</evidence>
<dbReference type="Gene3D" id="1.10.150.50">
    <property type="entry name" value="Transcription Factor, Ets-1"/>
    <property type="match status" value="1"/>
</dbReference>
<dbReference type="CDD" id="cd01210">
    <property type="entry name" value="PTB_EPS8"/>
    <property type="match status" value="1"/>
</dbReference>
<dbReference type="GO" id="GO:0003779">
    <property type="term" value="F:actin binding"/>
    <property type="evidence" value="ECO:0007669"/>
    <property type="project" value="TreeGrafter"/>
</dbReference>
<dbReference type="CDD" id="cd09540">
    <property type="entry name" value="SAM_EPS8-like"/>
    <property type="match status" value="1"/>
</dbReference>
<keyword evidence="10" id="KW-1185">Reference proteome</keyword>
<dbReference type="InterPro" id="IPR001452">
    <property type="entry name" value="SH3_domain"/>
</dbReference>
<protein>
    <submittedName>
        <fullName evidence="9">EPS8 signaling adaptor L3a</fullName>
    </submittedName>
</protein>
<dbReference type="SUPFAM" id="SSF50044">
    <property type="entry name" value="SH3-domain"/>
    <property type="match status" value="1"/>
</dbReference>
<dbReference type="STRING" id="48698.ENSPFOP00000001437"/>
<dbReference type="InterPro" id="IPR035462">
    <property type="entry name" value="Eps8_SH3"/>
</dbReference>
<dbReference type="eggNOG" id="KOG3557">
    <property type="taxonomic scope" value="Eukaryota"/>
</dbReference>
<dbReference type="Pfam" id="PF22975">
    <property type="entry name" value="EPS8_2nd"/>
    <property type="match status" value="1"/>
</dbReference>
<comment type="similarity">
    <text evidence="2">Belongs to the EPS8 family.</text>
</comment>
<dbReference type="PANTHER" id="PTHR12287">
    <property type="entry name" value="EPIDERMAL GROWTH FACTOR RECEPTOR KINASE SUBSTRATE EPS8-RELATED PROTEIN"/>
    <property type="match status" value="1"/>
</dbReference>
<dbReference type="GO" id="GO:1900029">
    <property type="term" value="P:positive regulation of ruffle assembly"/>
    <property type="evidence" value="ECO:0007669"/>
    <property type="project" value="TreeGrafter"/>
</dbReference>
<evidence type="ECO:0000256" key="3">
    <source>
        <dbReference type="ARBA" id="ARBA00022443"/>
    </source>
</evidence>
<dbReference type="GO" id="GO:0032587">
    <property type="term" value="C:ruffle membrane"/>
    <property type="evidence" value="ECO:0007669"/>
    <property type="project" value="TreeGrafter"/>
</dbReference>
<dbReference type="Ensembl" id="ENSPFOT00000001440.2">
    <property type="protein sequence ID" value="ENSPFOP00000001437.2"/>
    <property type="gene ID" value="ENSPFOG00000001425.2"/>
</dbReference>
<keyword evidence="5" id="KW-0597">Phosphoprotein</keyword>
<dbReference type="InterPro" id="IPR013625">
    <property type="entry name" value="PTB"/>
</dbReference>
<organism evidence="9 10">
    <name type="scientific">Poecilia formosa</name>
    <name type="common">Amazon molly</name>
    <name type="synonym">Limia formosa</name>
    <dbReference type="NCBI Taxonomy" id="48698"/>
    <lineage>
        <taxon>Eukaryota</taxon>
        <taxon>Metazoa</taxon>
        <taxon>Chordata</taxon>
        <taxon>Craniata</taxon>
        <taxon>Vertebrata</taxon>
        <taxon>Euteleostomi</taxon>
        <taxon>Actinopterygii</taxon>
        <taxon>Neopterygii</taxon>
        <taxon>Teleostei</taxon>
        <taxon>Neoteleostei</taxon>
        <taxon>Acanthomorphata</taxon>
        <taxon>Ovalentaria</taxon>
        <taxon>Atherinomorphae</taxon>
        <taxon>Cyprinodontiformes</taxon>
        <taxon>Poeciliidae</taxon>
        <taxon>Poeciliinae</taxon>
        <taxon>Poecilia</taxon>
    </lineage>
</organism>
<evidence type="ECO:0000256" key="5">
    <source>
        <dbReference type="ARBA" id="ARBA00022553"/>
    </source>
</evidence>
<dbReference type="PANTHER" id="PTHR12287:SF22">
    <property type="entry name" value="EPIDERMAL GROWTH FACTOR RECEPTOR KINASE SUBSTRATE 8-LIKE PROTEIN 3"/>
    <property type="match status" value="1"/>
</dbReference>
<feature type="domain" description="SH3" evidence="8">
    <location>
        <begin position="517"/>
        <end position="576"/>
    </location>
</feature>
<dbReference type="InterPro" id="IPR039801">
    <property type="entry name" value="EPS8-like"/>
</dbReference>
<dbReference type="InterPro" id="IPR011993">
    <property type="entry name" value="PH-like_dom_sf"/>
</dbReference>
<evidence type="ECO:0000256" key="7">
    <source>
        <dbReference type="SAM" id="MobiDB-lite"/>
    </source>
</evidence>
<dbReference type="Pfam" id="PF08416">
    <property type="entry name" value="PTB"/>
    <property type="match status" value="1"/>
</dbReference>
<evidence type="ECO:0000256" key="2">
    <source>
        <dbReference type="ARBA" id="ARBA00006197"/>
    </source>
</evidence>
<feature type="compositionally biased region" description="Basic and acidic residues" evidence="7">
    <location>
        <begin position="211"/>
        <end position="229"/>
    </location>
</feature>
<keyword evidence="3 6" id="KW-0728">SH3 domain</keyword>
<dbReference type="GeneTree" id="ENSGT00940000158169"/>
<evidence type="ECO:0000259" key="8">
    <source>
        <dbReference type="PROSITE" id="PS50002"/>
    </source>
</evidence>
<dbReference type="SUPFAM" id="SSF50729">
    <property type="entry name" value="PH domain-like"/>
    <property type="match status" value="1"/>
</dbReference>
<feature type="compositionally biased region" description="Basic residues" evidence="7">
    <location>
        <begin position="306"/>
        <end position="315"/>
    </location>
</feature>
<proteinExistence type="inferred from homology"/>
<dbReference type="GO" id="GO:0035023">
    <property type="term" value="P:regulation of Rho protein signal transduction"/>
    <property type="evidence" value="ECO:0007669"/>
    <property type="project" value="TreeGrafter"/>
</dbReference>
<feature type="compositionally biased region" description="Pro residues" evidence="7">
    <location>
        <begin position="261"/>
        <end position="273"/>
    </location>
</feature>
<accession>A0A087X6N4</accession>
<dbReference type="GO" id="GO:0031982">
    <property type="term" value="C:vesicle"/>
    <property type="evidence" value="ECO:0007669"/>
    <property type="project" value="TreeGrafter"/>
</dbReference>
<feature type="region of interest" description="Disordered" evidence="7">
    <location>
        <begin position="436"/>
        <end position="516"/>
    </location>
</feature>
<dbReference type="SUPFAM" id="SSF47769">
    <property type="entry name" value="SAM/Pointed domain"/>
    <property type="match status" value="1"/>
</dbReference>
<evidence type="ECO:0000313" key="10">
    <source>
        <dbReference type="Proteomes" id="UP000028760"/>
    </source>
</evidence>
<dbReference type="InterPro" id="IPR013761">
    <property type="entry name" value="SAM/pointed_sf"/>
</dbReference>
<dbReference type="InterPro" id="IPR033928">
    <property type="entry name" value="EPS8_PTB"/>
</dbReference>
<dbReference type="InterPro" id="IPR036028">
    <property type="entry name" value="SH3-like_dom_sf"/>
</dbReference>
<dbReference type="Pfam" id="PF00018">
    <property type="entry name" value="SH3_1"/>
    <property type="match status" value="1"/>
</dbReference>
<comment type="subcellular location">
    <subcellularLocation>
        <location evidence="1">Cytoplasm</location>
    </subcellularLocation>
</comment>
<feature type="compositionally biased region" description="Acidic residues" evidence="7">
    <location>
        <begin position="239"/>
        <end position="248"/>
    </location>
</feature>
<dbReference type="Pfam" id="PF18016">
    <property type="entry name" value="SAM_3"/>
    <property type="match status" value="1"/>
</dbReference>
<feature type="compositionally biased region" description="Polar residues" evidence="7">
    <location>
        <begin position="198"/>
        <end position="208"/>
    </location>
</feature>
<dbReference type="GO" id="GO:0007266">
    <property type="term" value="P:Rho protein signal transduction"/>
    <property type="evidence" value="ECO:0007669"/>
    <property type="project" value="TreeGrafter"/>
</dbReference>
<reference evidence="10" key="1">
    <citation type="submission" date="2013-10" db="EMBL/GenBank/DDBJ databases">
        <authorList>
            <person name="Schartl M."/>
            <person name="Warren W."/>
        </authorList>
    </citation>
    <scope>NUCLEOTIDE SEQUENCE [LARGE SCALE GENOMIC DNA]</scope>
    <source>
        <strain evidence="10">female</strain>
    </source>
</reference>
<feature type="region of interest" description="Disordered" evidence="7">
    <location>
        <begin position="302"/>
        <end position="325"/>
    </location>
</feature>
<dbReference type="CDD" id="cd11764">
    <property type="entry name" value="SH3_Eps8"/>
    <property type="match status" value="1"/>
</dbReference>
<name>A0A087X6N4_POEFO</name>
<reference evidence="9" key="3">
    <citation type="submission" date="2025-09" db="UniProtKB">
        <authorList>
            <consortium name="Ensembl"/>
        </authorList>
    </citation>
    <scope>IDENTIFICATION</scope>
</reference>
<dbReference type="AlphaFoldDB" id="A0A087X6N4"/>
<dbReference type="InterPro" id="IPR055093">
    <property type="entry name" value="EPS8_2nd"/>
</dbReference>
<keyword evidence="4" id="KW-0963">Cytoplasm</keyword>
<dbReference type="EMBL" id="AYCK01013509">
    <property type="status" value="NOT_ANNOTATED_CDS"/>
    <property type="molecule type" value="Genomic_DNA"/>
</dbReference>
<dbReference type="PROSITE" id="PS50002">
    <property type="entry name" value="SH3"/>
    <property type="match status" value="1"/>
</dbReference>
<reference evidence="9" key="2">
    <citation type="submission" date="2025-08" db="UniProtKB">
        <authorList>
            <consortium name="Ensembl"/>
        </authorList>
    </citation>
    <scope>IDENTIFICATION</scope>
</reference>
<feature type="compositionally biased region" description="Basic and acidic residues" evidence="7">
    <location>
        <begin position="450"/>
        <end position="477"/>
    </location>
</feature>
<evidence type="ECO:0000256" key="6">
    <source>
        <dbReference type="PROSITE-ProRule" id="PRU00192"/>
    </source>
</evidence>
<evidence type="ECO:0000256" key="1">
    <source>
        <dbReference type="ARBA" id="ARBA00004496"/>
    </source>
</evidence>
<sequence length="653" mass="74008">MLCVIRQVCQDRMFRSNSPYGSETGSYISFQSNGFSNMDDSASQISNISRPSAKSIYLQRLQYAASMNKMMEEKSEHRVEHLFTCDLNGRDLRNIHDCVERLQFLDQTGHIWGQNMVLEVRGANLLLTDYETKEELESFSAGEMKELLAFLDAGVFDSLLILSVQNRRKPATTIFLFQCDEVRADFIAKDLVRALSQKSEGSHLSNGHTVGRHERVKQPNKPAEPRPVHEAPPWSPPDNAEDDFPEPELDLRRYGEEDDVPPPMPSPSPPPRPYTELDRNVDILNHIVTDVEIFMGKISAAEAKSGKKKKKKKKGKGGDGMPPEEEFSDCLHKIKSGFNLLGELNGKINNPAAPDFVHSLFSALAFVCSHCSEAIPPSIVAPLLTPQCIRLLSEEASSEEDNLWQSLGDAWNIPSTKWPEEDEDIPVYNMQFFDGWQPPEVTGELPPSEPESRRERPRQESPRRESPRRESPRRESPRPPPSLQPPPNTAGHKAQEEPTYAKWRPPKERQKPPPVEVKLCDMRVKYDFISRNQRELTVTKGEIVDLLDKSKKWWKVRNNRGEEGYVPNNVLEDVDAQSYEDFDTSPVLTRKSKPPEVKAWLEHMGFNPITVRCLGVLSGSMLLGMSREELKSVCPEEGGRVFFQLQAVRSALV</sequence>
<dbReference type="Proteomes" id="UP000028760">
    <property type="component" value="Unassembled WGS sequence"/>
</dbReference>
<dbReference type="GO" id="GO:0005737">
    <property type="term" value="C:cytoplasm"/>
    <property type="evidence" value="ECO:0007669"/>
    <property type="project" value="UniProtKB-SubCell"/>
</dbReference>
<dbReference type="OMA" id="WWKVRNN"/>